<dbReference type="GO" id="GO:0016746">
    <property type="term" value="F:acyltransferase activity"/>
    <property type="evidence" value="ECO:0007669"/>
    <property type="project" value="UniProtKB-KW"/>
</dbReference>
<evidence type="ECO:0000256" key="1">
    <source>
        <dbReference type="SAM" id="MobiDB-lite"/>
    </source>
</evidence>
<dbReference type="Proteomes" id="UP001501147">
    <property type="component" value="Unassembled WGS sequence"/>
</dbReference>
<dbReference type="InterPro" id="IPR002656">
    <property type="entry name" value="Acyl_transf_3_dom"/>
</dbReference>
<feature type="transmembrane region" description="Helical" evidence="2">
    <location>
        <begin position="86"/>
        <end position="113"/>
    </location>
</feature>
<feature type="transmembrane region" description="Helical" evidence="2">
    <location>
        <begin position="210"/>
        <end position="229"/>
    </location>
</feature>
<feature type="transmembrane region" description="Helical" evidence="2">
    <location>
        <begin position="335"/>
        <end position="355"/>
    </location>
</feature>
<accession>A0ABP8ZZX5</accession>
<evidence type="ECO:0000259" key="3">
    <source>
        <dbReference type="Pfam" id="PF01757"/>
    </source>
</evidence>
<dbReference type="PANTHER" id="PTHR23028:SF53">
    <property type="entry name" value="ACYL_TRANSF_3 DOMAIN-CONTAINING PROTEIN"/>
    <property type="match status" value="1"/>
</dbReference>
<feature type="transmembrane region" description="Helical" evidence="2">
    <location>
        <begin position="56"/>
        <end position="74"/>
    </location>
</feature>
<dbReference type="InterPro" id="IPR050879">
    <property type="entry name" value="Acyltransferase_3"/>
</dbReference>
<evidence type="ECO:0000313" key="5">
    <source>
        <dbReference type="Proteomes" id="UP001501147"/>
    </source>
</evidence>
<feature type="transmembrane region" description="Helical" evidence="2">
    <location>
        <begin position="249"/>
        <end position="271"/>
    </location>
</feature>
<feature type="compositionally biased region" description="Low complexity" evidence="1">
    <location>
        <begin position="7"/>
        <end position="24"/>
    </location>
</feature>
<protein>
    <submittedName>
        <fullName evidence="4">Acyltransferase</fullName>
    </submittedName>
</protein>
<feature type="transmembrane region" description="Helical" evidence="2">
    <location>
        <begin position="180"/>
        <end position="198"/>
    </location>
</feature>
<feature type="domain" description="Acyltransferase 3" evidence="3">
    <location>
        <begin position="50"/>
        <end position="389"/>
    </location>
</feature>
<keyword evidence="2" id="KW-0472">Membrane</keyword>
<feature type="transmembrane region" description="Helical" evidence="2">
    <location>
        <begin position="278"/>
        <end position="297"/>
    </location>
</feature>
<dbReference type="Pfam" id="PF01757">
    <property type="entry name" value="Acyl_transf_3"/>
    <property type="match status" value="1"/>
</dbReference>
<feature type="transmembrane region" description="Helical" evidence="2">
    <location>
        <begin position="303"/>
        <end position="323"/>
    </location>
</feature>
<feature type="region of interest" description="Disordered" evidence="1">
    <location>
        <begin position="1"/>
        <end position="46"/>
    </location>
</feature>
<sequence>MAHGQMTGVSPSAAAVGGSGATPPDGGATADRARQGTPPRSGSTLSRLPSLTGLRFPAALLVFLYHAALPIPALRLLEDDAAVGDFYALFGQAGALGVTFFFVLSGFVLTWSAREKDTAGAFWRRRFVKIYPNYVVAWVLAMVLFASAYTSTGTAVANLLMVQVWSPEFTTYFSVDPPSWSLGAEAVFYAAFPMLNNVFRRIRAEHLKYWIAGAVALVVATPALAYALLPDAPGIPGGEASSVVQYWVTYVLPPVRMVDFALGMLVAHAVLSGRWKNIGMVWSGLLLVGGYVLTAYVPYLYAQRAACIIPIVLLIAATATADVENRFTPFRNRTMVWLGEISFAFYLLHFIVLAYGRELLGTQMYSVLGTTLLLIAAAGIAVVLSWALYALVEKPVTRRWSSSRGARRTPAPATADVKE</sequence>
<keyword evidence="4" id="KW-0808">Transferase</keyword>
<dbReference type="EMBL" id="BAABJV010000003">
    <property type="protein sequence ID" value="GAA4770995.1"/>
    <property type="molecule type" value="Genomic_DNA"/>
</dbReference>
<organism evidence="4 5">
    <name type="scientific">Streptomyces sanyensis</name>
    <dbReference type="NCBI Taxonomy" id="568869"/>
    <lineage>
        <taxon>Bacteria</taxon>
        <taxon>Bacillati</taxon>
        <taxon>Actinomycetota</taxon>
        <taxon>Actinomycetes</taxon>
        <taxon>Kitasatosporales</taxon>
        <taxon>Streptomycetaceae</taxon>
        <taxon>Streptomyces</taxon>
    </lineage>
</organism>
<dbReference type="PANTHER" id="PTHR23028">
    <property type="entry name" value="ACETYLTRANSFERASE"/>
    <property type="match status" value="1"/>
</dbReference>
<comment type="caution">
    <text evidence="4">The sequence shown here is derived from an EMBL/GenBank/DDBJ whole genome shotgun (WGS) entry which is preliminary data.</text>
</comment>
<feature type="transmembrane region" description="Helical" evidence="2">
    <location>
        <begin position="134"/>
        <end position="160"/>
    </location>
</feature>
<proteinExistence type="predicted"/>
<name>A0ABP8ZZX5_9ACTN</name>
<keyword evidence="5" id="KW-1185">Reference proteome</keyword>
<gene>
    <name evidence="4" type="ORF">GCM10023329_17700</name>
</gene>
<evidence type="ECO:0000313" key="4">
    <source>
        <dbReference type="EMBL" id="GAA4770995.1"/>
    </source>
</evidence>
<evidence type="ECO:0000256" key="2">
    <source>
        <dbReference type="SAM" id="Phobius"/>
    </source>
</evidence>
<feature type="transmembrane region" description="Helical" evidence="2">
    <location>
        <begin position="367"/>
        <end position="392"/>
    </location>
</feature>
<keyword evidence="4" id="KW-0012">Acyltransferase</keyword>
<reference evidence="5" key="1">
    <citation type="journal article" date="2019" name="Int. J. Syst. Evol. Microbiol.">
        <title>The Global Catalogue of Microorganisms (GCM) 10K type strain sequencing project: providing services to taxonomists for standard genome sequencing and annotation.</title>
        <authorList>
            <consortium name="The Broad Institute Genomics Platform"/>
            <consortium name="The Broad Institute Genome Sequencing Center for Infectious Disease"/>
            <person name="Wu L."/>
            <person name="Ma J."/>
        </authorList>
    </citation>
    <scope>NUCLEOTIDE SEQUENCE [LARGE SCALE GENOMIC DNA]</scope>
    <source>
        <strain evidence="5">JCM 18324</strain>
    </source>
</reference>
<dbReference type="RefSeq" id="WP_345611737.1">
    <property type="nucleotide sequence ID" value="NZ_BAABJV010000003.1"/>
</dbReference>
<keyword evidence="2" id="KW-0812">Transmembrane</keyword>
<keyword evidence="2" id="KW-1133">Transmembrane helix</keyword>